<dbReference type="PANTHER" id="PTHR23180">
    <property type="entry name" value="CENTAURIN/ARF"/>
    <property type="match status" value="1"/>
</dbReference>
<dbReference type="Proteomes" id="UP000241890">
    <property type="component" value="Unassembled WGS sequence"/>
</dbReference>
<dbReference type="SUPFAM" id="SSF50729">
    <property type="entry name" value="PH domain-like"/>
    <property type="match status" value="1"/>
</dbReference>
<dbReference type="InterPro" id="IPR045258">
    <property type="entry name" value="ACAP1/2/3-like"/>
</dbReference>
<reference evidence="5 6" key="1">
    <citation type="submission" date="2017-12" db="EMBL/GenBank/DDBJ databases">
        <title>Sequencing, de novo assembly and annotation of complete genome of a new Thraustochytrid species, strain FCC1311.</title>
        <authorList>
            <person name="Sedici K."/>
            <person name="Godart F."/>
            <person name="Aiese Cigliano R."/>
            <person name="Sanseverino W."/>
            <person name="Barakat M."/>
            <person name="Ortet P."/>
            <person name="Marechal E."/>
            <person name="Cagnac O."/>
            <person name="Amato A."/>
        </authorList>
    </citation>
    <scope>NUCLEOTIDE SEQUENCE [LARGE SCALE GENOMIC DNA]</scope>
</reference>
<dbReference type="GO" id="GO:0046872">
    <property type="term" value="F:metal ion binding"/>
    <property type="evidence" value="ECO:0007669"/>
    <property type="project" value="UniProtKB-KW"/>
</dbReference>
<evidence type="ECO:0000313" key="6">
    <source>
        <dbReference type="Proteomes" id="UP000241890"/>
    </source>
</evidence>
<feature type="compositionally biased region" description="Polar residues" evidence="3">
    <location>
        <begin position="173"/>
        <end position="185"/>
    </location>
</feature>
<dbReference type="Gene3D" id="2.30.29.30">
    <property type="entry name" value="Pleckstrin-homology domain (PH domain)/Phosphotyrosine-binding domain (PTB)"/>
    <property type="match status" value="1"/>
</dbReference>
<dbReference type="InParanoid" id="A0A2R5FYT7"/>
<dbReference type="InterPro" id="IPR011993">
    <property type="entry name" value="PH-like_dom_sf"/>
</dbReference>
<dbReference type="AlphaFoldDB" id="A0A2R5FYT7"/>
<comment type="caution">
    <text evidence="5">The sequence shown here is derived from an EMBL/GenBank/DDBJ whole genome shotgun (WGS) entry which is preliminary data.</text>
</comment>
<keyword evidence="6" id="KW-1185">Reference proteome</keyword>
<dbReference type="PANTHER" id="PTHR23180:SF160">
    <property type="entry name" value="ADP-RIBOSYLATION FACTOR GTPASE-ACTIVATING PROTEIN EFFECTOR PROTEIN 1"/>
    <property type="match status" value="1"/>
</dbReference>
<keyword evidence="1" id="KW-0479">Metal-binding</keyword>
<keyword evidence="2" id="KW-0862">Zinc</keyword>
<gene>
    <name evidence="5" type="ORF">FCC1311_001092</name>
</gene>
<dbReference type="PROSITE" id="PS50003">
    <property type="entry name" value="PH_DOMAIN"/>
    <property type="match status" value="1"/>
</dbReference>
<evidence type="ECO:0000313" key="5">
    <source>
        <dbReference type="EMBL" id="GBG23890.1"/>
    </source>
</evidence>
<evidence type="ECO:0000256" key="1">
    <source>
        <dbReference type="ARBA" id="ARBA00022723"/>
    </source>
</evidence>
<organism evidence="5 6">
    <name type="scientific">Hondaea fermentalgiana</name>
    <dbReference type="NCBI Taxonomy" id="2315210"/>
    <lineage>
        <taxon>Eukaryota</taxon>
        <taxon>Sar</taxon>
        <taxon>Stramenopiles</taxon>
        <taxon>Bigyra</taxon>
        <taxon>Labyrinthulomycetes</taxon>
        <taxon>Thraustochytrida</taxon>
        <taxon>Thraustochytriidae</taxon>
        <taxon>Hondaea</taxon>
    </lineage>
</organism>
<dbReference type="SMART" id="SM00233">
    <property type="entry name" value="PH"/>
    <property type="match status" value="1"/>
</dbReference>
<dbReference type="CDD" id="cd00821">
    <property type="entry name" value="PH"/>
    <property type="match status" value="1"/>
</dbReference>
<proteinExistence type="predicted"/>
<dbReference type="EMBL" id="BEYU01000001">
    <property type="protein sequence ID" value="GBG23890.1"/>
    <property type="molecule type" value="Genomic_DNA"/>
</dbReference>
<name>A0A2R5FYT7_9STRA</name>
<dbReference type="GO" id="GO:0005096">
    <property type="term" value="F:GTPase activator activity"/>
    <property type="evidence" value="ECO:0007669"/>
    <property type="project" value="InterPro"/>
</dbReference>
<evidence type="ECO:0000256" key="3">
    <source>
        <dbReference type="SAM" id="MobiDB-lite"/>
    </source>
</evidence>
<accession>A0A2R5FYT7</accession>
<feature type="compositionally biased region" description="Low complexity" evidence="3">
    <location>
        <begin position="157"/>
        <end position="172"/>
    </location>
</feature>
<evidence type="ECO:0000256" key="2">
    <source>
        <dbReference type="ARBA" id="ARBA00022833"/>
    </source>
</evidence>
<dbReference type="Pfam" id="PF00169">
    <property type="entry name" value="PH"/>
    <property type="match status" value="1"/>
</dbReference>
<evidence type="ECO:0000259" key="4">
    <source>
        <dbReference type="PROSITE" id="PS50003"/>
    </source>
</evidence>
<feature type="domain" description="PH" evidence="4">
    <location>
        <begin position="209"/>
        <end position="307"/>
    </location>
</feature>
<feature type="region of interest" description="Disordered" evidence="3">
    <location>
        <begin position="142"/>
        <end position="190"/>
    </location>
</feature>
<dbReference type="InterPro" id="IPR001849">
    <property type="entry name" value="PH_domain"/>
</dbReference>
<sequence length="561" mass="61194">MALIIEVVNGDGSLQSVSLHVKVRALEVLQAIARRNKISNADTASYALYSWTLAVTRERATGIERANIVTLDELGPDDRPLMVRSALHARQDEILDSASEANAPGTDTRLEFGFGFLHKDEVSRFRDEGPLIIFEAWQNNPRASRRRGNDGAGEGSSGSFSSTISSAGTSASNPAASLMSPSAGSSQGGGFVANGKPRYEFLPINTIGRGDKHGYLFQRSAANPREWQRRWCVLRKDDLVHCLSNLDHSDAHVIKLLQTRVKAINPRELGGLKHCFEIDTPKDVVQFRSKTQDEAQAWIDAISRNISLAADNENFRLAERMIEDGQRAQCIRDEAILERAMGSLEGLLSTHAGADRLFRFAKRAALGARSQRNADLVAFSVDLDRAHAAFSAIPVDERDHAAMISPSHVLGIAPPLSRATARPSARGLFSGASVTSSSGSSTTGPLRGSAAALSRKDWILQISNRFLGLFEEEKENGPTDSKLSSSEVSGINAVRARAEDLRRVLADESSNTFSRDACIQLIEGARTVVLADMREKLYQEFLASPEYESVVATIPSRLRDR</sequence>
<dbReference type="OrthoDB" id="73680at2759"/>
<protein>
    <submittedName>
        <fullName evidence="5">Arf-GAP with coiled-coil, ANK repeat and PH domain-containing protein 2</fullName>
    </submittedName>
</protein>